<dbReference type="EMBL" id="JADYXP020000001">
    <property type="protein sequence ID" value="KAL0132003.1"/>
    <property type="molecule type" value="Genomic_DNA"/>
</dbReference>
<reference evidence="2 3" key="1">
    <citation type="submission" date="2023-03" db="EMBL/GenBank/DDBJ databases">
        <title>High recombination rates correlate with genetic variation in Cardiocondyla obscurior ants.</title>
        <authorList>
            <person name="Errbii M."/>
        </authorList>
    </citation>
    <scope>NUCLEOTIDE SEQUENCE [LARGE SCALE GENOMIC DNA]</scope>
    <source>
        <strain evidence="2">Alpha-2009</strain>
        <tissue evidence="2">Whole body</tissue>
    </source>
</reference>
<evidence type="ECO:0000313" key="3">
    <source>
        <dbReference type="Proteomes" id="UP001430953"/>
    </source>
</evidence>
<accession>A0AAW2GXW5</accession>
<dbReference type="Proteomes" id="UP001430953">
    <property type="component" value="Unassembled WGS sequence"/>
</dbReference>
<evidence type="ECO:0000256" key="1">
    <source>
        <dbReference type="SAM" id="MobiDB-lite"/>
    </source>
</evidence>
<sequence length="124" mass="14039">MTYRRNNRMPVRETNARNAHSCRLRRSVRTSQPGEPWAEKCRISGRPARERRPAARRRLRRRGSCCTMLRSRDAGAPHGTWLCLPSYAAAIRSLASSRASASPNGLSFSELHKSIMCPRCVLCD</sequence>
<comment type="caution">
    <text evidence="2">The sequence shown here is derived from an EMBL/GenBank/DDBJ whole genome shotgun (WGS) entry which is preliminary data.</text>
</comment>
<feature type="region of interest" description="Disordered" evidence="1">
    <location>
        <begin position="1"/>
        <end position="39"/>
    </location>
</feature>
<dbReference type="AlphaFoldDB" id="A0AAW2GXW5"/>
<evidence type="ECO:0000313" key="2">
    <source>
        <dbReference type="EMBL" id="KAL0132003.1"/>
    </source>
</evidence>
<protein>
    <submittedName>
        <fullName evidence="2">Uncharacterized protein</fullName>
    </submittedName>
</protein>
<proteinExistence type="predicted"/>
<name>A0AAW2GXW5_9HYME</name>
<keyword evidence="3" id="KW-1185">Reference proteome</keyword>
<gene>
    <name evidence="2" type="ORF">PUN28_000048</name>
</gene>
<organism evidence="2 3">
    <name type="scientific">Cardiocondyla obscurior</name>
    <dbReference type="NCBI Taxonomy" id="286306"/>
    <lineage>
        <taxon>Eukaryota</taxon>
        <taxon>Metazoa</taxon>
        <taxon>Ecdysozoa</taxon>
        <taxon>Arthropoda</taxon>
        <taxon>Hexapoda</taxon>
        <taxon>Insecta</taxon>
        <taxon>Pterygota</taxon>
        <taxon>Neoptera</taxon>
        <taxon>Endopterygota</taxon>
        <taxon>Hymenoptera</taxon>
        <taxon>Apocrita</taxon>
        <taxon>Aculeata</taxon>
        <taxon>Formicoidea</taxon>
        <taxon>Formicidae</taxon>
        <taxon>Myrmicinae</taxon>
        <taxon>Cardiocondyla</taxon>
    </lineage>
</organism>